<keyword evidence="5" id="KW-1185">Reference proteome</keyword>
<evidence type="ECO:0000313" key="4">
    <source>
        <dbReference type="EMBL" id="KAE8242738.1"/>
    </source>
</evidence>
<evidence type="ECO:0000313" key="5">
    <source>
        <dbReference type="Proteomes" id="UP000077684"/>
    </source>
</evidence>
<dbReference type="Proteomes" id="UP000077684">
    <property type="component" value="Unassembled WGS sequence"/>
</dbReference>
<reference evidence="4" key="2">
    <citation type="journal article" date="2019" name="IMA Fungus">
        <title>Genome sequencing and comparison of five Tilletia species to identify candidate genes for the detection of regulated species infecting wheat.</title>
        <authorList>
            <person name="Nguyen H.D.T."/>
            <person name="Sultana T."/>
            <person name="Kesanakurti P."/>
            <person name="Hambleton S."/>
        </authorList>
    </citation>
    <scope>NUCLEOTIDE SEQUENCE</scope>
    <source>
        <strain evidence="4">DAOMC 236426</strain>
    </source>
</reference>
<feature type="region of interest" description="Disordered" evidence="2">
    <location>
        <begin position="513"/>
        <end position="548"/>
    </location>
</feature>
<evidence type="ECO:0000256" key="1">
    <source>
        <dbReference type="ARBA" id="ARBA00023125"/>
    </source>
</evidence>
<dbReference type="InterPro" id="IPR050863">
    <property type="entry name" value="CenT-Element_Derived"/>
</dbReference>
<dbReference type="PANTHER" id="PTHR19303">
    <property type="entry name" value="TRANSPOSON"/>
    <property type="match status" value="1"/>
</dbReference>
<feature type="region of interest" description="Disordered" evidence="2">
    <location>
        <begin position="361"/>
        <end position="386"/>
    </location>
</feature>
<comment type="caution">
    <text evidence="4">The sequence shown here is derived from an EMBL/GenBank/DDBJ whole genome shotgun (WGS) entry which is preliminary data.</text>
</comment>
<feature type="domain" description="HTH CENPB-type" evidence="3">
    <location>
        <begin position="24"/>
        <end position="99"/>
    </location>
</feature>
<sequence>MEMSSTLQLLRIWRRYNSGKSKSTRPPTNRMFTDSQEDALIAWIGVLDGLEISARANLITASANQLLRDGFQGDPSLAPVVGAEWTKKFIKRHEELHFIKQKSRELSRMTLDWSGVNWFFLKLRKVIEKHGILPDDIWNVDEAGFRVGIGGRQWIVTRCTSRDAHLAAETCRDSVTCIEAVSAAGQHIEAMVIMSAAHHSEAWVDNTLEDETLFVVSPNGYTDDIIALRWIKHFANRTKNMTKGSRRLLIFDGHGSHCTKQFLSVCEENNIIPFSFPPHSSHVLQPLDVSVFQPYKHWHREAVDAATRTGCTNFTKTEFLAALNDIRIKALKPNTIKNGFRLTGIYPLRPDEVLKKFAAPKDHEAEAEQAGTSSQQLSSPPHLPATPRTIRSIIRTAHAIQENYELSPTIARYVKGTLQNAQSGSLAIQALSNQTAAQQERNKRNERQRKVTQSGGVLHAFEAREIAAEKLEQEKLDHARREWTKVKREAKLRGSEGWSKLYTELCKAVKHWEKDRDAREQRFEEARARKRAFEETTQQQTKRLRHEK</sequence>
<dbReference type="EMBL" id="LWDE02001043">
    <property type="protein sequence ID" value="KAE8242738.1"/>
    <property type="molecule type" value="Genomic_DNA"/>
</dbReference>
<accession>A0A8X7SUI0</accession>
<dbReference type="GO" id="GO:0005634">
    <property type="term" value="C:nucleus"/>
    <property type="evidence" value="ECO:0007669"/>
    <property type="project" value="TreeGrafter"/>
</dbReference>
<proteinExistence type="predicted"/>
<dbReference type="AlphaFoldDB" id="A0A8X7SUI0"/>
<evidence type="ECO:0000259" key="3">
    <source>
        <dbReference type="PROSITE" id="PS51253"/>
    </source>
</evidence>
<reference evidence="4" key="1">
    <citation type="submission" date="2016-04" db="EMBL/GenBank/DDBJ databases">
        <authorList>
            <person name="Nguyen H.D."/>
            <person name="Samba Siva P."/>
            <person name="Cullis J."/>
            <person name="Levesque C.A."/>
            <person name="Hambleton S."/>
        </authorList>
    </citation>
    <scope>NUCLEOTIDE SEQUENCE</scope>
    <source>
        <strain evidence="4">DAOMC 236426</strain>
    </source>
</reference>
<dbReference type="InterPro" id="IPR004875">
    <property type="entry name" value="DDE_SF_endonuclease_dom"/>
</dbReference>
<gene>
    <name evidence="4" type="ORF">A4X06_0g6779</name>
</gene>
<protein>
    <recommendedName>
        <fullName evidence="3">HTH CENPB-type domain-containing protein</fullName>
    </recommendedName>
</protein>
<evidence type="ECO:0000256" key="2">
    <source>
        <dbReference type="SAM" id="MobiDB-lite"/>
    </source>
</evidence>
<keyword evidence="1" id="KW-0238">DNA-binding</keyword>
<organism evidence="4 5">
    <name type="scientific">Tilletia controversa</name>
    <name type="common">dwarf bunt fungus</name>
    <dbReference type="NCBI Taxonomy" id="13291"/>
    <lineage>
        <taxon>Eukaryota</taxon>
        <taxon>Fungi</taxon>
        <taxon>Dikarya</taxon>
        <taxon>Basidiomycota</taxon>
        <taxon>Ustilaginomycotina</taxon>
        <taxon>Exobasidiomycetes</taxon>
        <taxon>Tilletiales</taxon>
        <taxon>Tilletiaceae</taxon>
        <taxon>Tilletia</taxon>
    </lineage>
</organism>
<feature type="compositionally biased region" description="Basic and acidic residues" evidence="2">
    <location>
        <begin position="513"/>
        <end position="534"/>
    </location>
</feature>
<dbReference type="PANTHER" id="PTHR19303:SF74">
    <property type="entry name" value="POGO TRANSPOSABLE ELEMENT WITH KRAB DOMAIN"/>
    <property type="match status" value="1"/>
</dbReference>
<dbReference type="Pfam" id="PF03221">
    <property type="entry name" value="HTH_Tnp_Tc5"/>
    <property type="match status" value="1"/>
</dbReference>
<dbReference type="InterPro" id="IPR006600">
    <property type="entry name" value="HTH_CenpB_DNA-bd_dom"/>
</dbReference>
<dbReference type="GO" id="GO:0003677">
    <property type="term" value="F:DNA binding"/>
    <property type="evidence" value="ECO:0007669"/>
    <property type="project" value="UniProtKB-KW"/>
</dbReference>
<name>A0A8X7SUI0_9BASI</name>
<dbReference type="PROSITE" id="PS51253">
    <property type="entry name" value="HTH_CENPB"/>
    <property type="match status" value="1"/>
</dbReference>
<dbReference type="Pfam" id="PF03184">
    <property type="entry name" value="DDE_1"/>
    <property type="match status" value="1"/>
</dbReference>